<accession>A0A9X3S2H5</accession>
<protein>
    <submittedName>
        <fullName evidence="1">Uncharacterized protein</fullName>
    </submittedName>
</protein>
<reference evidence="1" key="1">
    <citation type="submission" date="2022-10" db="EMBL/GenBank/DDBJ databases">
        <title>The WGS of Solirubrobacter ginsenosidimutans DSM 21036.</title>
        <authorList>
            <person name="Jiang Z."/>
        </authorList>
    </citation>
    <scope>NUCLEOTIDE SEQUENCE</scope>
    <source>
        <strain evidence="1">DSM 21036</strain>
    </source>
</reference>
<dbReference type="AlphaFoldDB" id="A0A9X3S2H5"/>
<keyword evidence="2" id="KW-1185">Reference proteome</keyword>
<evidence type="ECO:0000313" key="2">
    <source>
        <dbReference type="Proteomes" id="UP001149140"/>
    </source>
</evidence>
<gene>
    <name evidence="1" type="ORF">OM076_30350</name>
</gene>
<sequence length="276" mass="30390">MWEGSDLKLQRAREHIEAADELVDAYLDNGACTVVRTADERTGRTELRVQITAPPPARLALVIGDAVHNLRAALDHVVFEAALSNSVGTLSPAAEEALMFPIRDKPPKGGWEQVVKDRLPGVPPPVCAVIEAEQPFRWTTSEHPTAHLFRPLWRVHDLDRIDKHRTLTVTTAALSHHAFGVHAEKDPEIRFYYAPGRVQDGQLLATYRTDSGATYMPDLNLAIVEGEAELANQTISATLAHLHQHVVWTVHRIRVAATPRDVHEPQPDASEAAGAA</sequence>
<dbReference type="Proteomes" id="UP001149140">
    <property type="component" value="Unassembled WGS sequence"/>
</dbReference>
<proteinExistence type="predicted"/>
<organism evidence="1 2">
    <name type="scientific">Solirubrobacter ginsenosidimutans</name>
    <dbReference type="NCBI Taxonomy" id="490573"/>
    <lineage>
        <taxon>Bacteria</taxon>
        <taxon>Bacillati</taxon>
        <taxon>Actinomycetota</taxon>
        <taxon>Thermoleophilia</taxon>
        <taxon>Solirubrobacterales</taxon>
        <taxon>Solirubrobacteraceae</taxon>
        <taxon>Solirubrobacter</taxon>
    </lineage>
</organism>
<dbReference type="EMBL" id="JAPDOD010000036">
    <property type="protein sequence ID" value="MDA0164610.1"/>
    <property type="molecule type" value="Genomic_DNA"/>
</dbReference>
<evidence type="ECO:0000313" key="1">
    <source>
        <dbReference type="EMBL" id="MDA0164610.1"/>
    </source>
</evidence>
<name>A0A9X3S2H5_9ACTN</name>
<dbReference type="RefSeq" id="WP_270043864.1">
    <property type="nucleotide sequence ID" value="NZ_JAPDOD010000036.1"/>
</dbReference>
<comment type="caution">
    <text evidence="1">The sequence shown here is derived from an EMBL/GenBank/DDBJ whole genome shotgun (WGS) entry which is preliminary data.</text>
</comment>